<evidence type="ECO:0000313" key="2">
    <source>
        <dbReference type="Proteomes" id="UP000013487"/>
    </source>
</evidence>
<dbReference type="Proteomes" id="UP000013487">
    <property type="component" value="Unassembled WGS sequence"/>
</dbReference>
<comment type="caution">
    <text evidence="1">The sequence shown here is derived from an EMBL/GenBank/DDBJ whole genome shotgun (WGS) entry which is preliminary data.</text>
</comment>
<organism evidence="1 2">
    <name type="scientific">Bacillus thuringiensis T01-328</name>
    <dbReference type="NCBI Taxonomy" id="1324966"/>
    <lineage>
        <taxon>Bacteria</taxon>
        <taxon>Bacillati</taxon>
        <taxon>Bacillota</taxon>
        <taxon>Bacilli</taxon>
        <taxon>Bacillales</taxon>
        <taxon>Bacillaceae</taxon>
        <taxon>Bacillus</taxon>
        <taxon>Bacillus cereus group</taxon>
    </lineage>
</organism>
<reference evidence="1 2" key="1">
    <citation type="journal article" date="2013" name="Genome Announc.">
        <title>Draft Genome Sequence of Bacillus thuringiensis var. thuringiensis Strain T01-328, a Brazilian Isolate That Produces a Soluble Pesticide Protein, Cry1Ia.</title>
        <authorList>
            <person name="Varani A.M."/>
            <person name="Lemos M.V."/>
            <person name="Fernandes C.C."/>
            <person name="Lemos E.G."/>
            <person name="Alves E.C."/>
            <person name="Desiderio J.A."/>
        </authorList>
    </citation>
    <scope>NUCLEOTIDE SEQUENCE [LARGE SCALE GENOMIC DNA]</scope>
    <source>
        <strain evidence="1 2">T01-328</strain>
    </source>
</reference>
<protein>
    <submittedName>
        <fullName evidence="1">Uncharacterized protein</fullName>
    </submittedName>
</protein>
<sequence length="87" mass="9827">MNNYTYKPVFSNGIVYELLEISNLYSVATNLKLKIGDMVNVLPITAHYATGEKISEFVKGNAFIVVQVKTANRSQSEYMYLLKDINS</sequence>
<proteinExistence type="predicted"/>
<accession>A0AAN4KMB8</accession>
<name>A0AAN4KMB8_BACTU</name>
<dbReference type="EMBL" id="ARXZ02000027">
    <property type="protein sequence ID" value="ERH97650.1"/>
    <property type="molecule type" value="Genomic_DNA"/>
</dbReference>
<evidence type="ECO:0000313" key="1">
    <source>
        <dbReference type="EMBL" id="ERH97650.1"/>
    </source>
</evidence>
<gene>
    <name evidence="1" type="ORF">BTCBT_006238</name>
</gene>
<dbReference type="AlphaFoldDB" id="A0AAN4KMB8"/>